<keyword evidence="1" id="KW-0472">Membrane</keyword>
<keyword evidence="1" id="KW-0812">Transmembrane</keyword>
<dbReference type="AlphaFoldDB" id="A0A8J2KXU3"/>
<accession>A0A8J2KXU3</accession>
<protein>
    <submittedName>
        <fullName evidence="2">Uncharacterized protein</fullName>
    </submittedName>
</protein>
<reference evidence="2" key="1">
    <citation type="submission" date="2021-06" db="EMBL/GenBank/DDBJ databases">
        <authorList>
            <person name="Hodson N. C."/>
            <person name="Mongue J. A."/>
            <person name="Jaron S. K."/>
        </authorList>
    </citation>
    <scope>NUCLEOTIDE SEQUENCE</scope>
</reference>
<organism evidence="2 3">
    <name type="scientific">Allacma fusca</name>
    <dbReference type="NCBI Taxonomy" id="39272"/>
    <lineage>
        <taxon>Eukaryota</taxon>
        <taxon>Metazoa</taxon>
        <taxon>Ecdysozoa</taxon>
        <taxon>Arthropoda</taxon>
        <taxon>Hexapoda</taxon>
        <taxon>Collembola</taxon>
        <taxon>Symphypleona</taxon>
        <taxon>Sminthuridae</taxon>
        <taxon>Allacma</taxon>
    </lineage>
</organism>
<feature type="transmembrane region" description="Helical" evidence="1">
    <location>
        <begin position="6"/>
        <end position="25"/>
    </location>
</feature>
<keyword evidence="1" id="KW-1133">Transmembrane helix</keyword>
<gene>
    <name evidence="2" type="ORF">AFUS01_LOCUS31677</name>
</gene>
<sequence length="66" mass="7306">ESATLLLGWVIFNAVATAVLVIDAISEFQEAKKRSTNGKSCLLVWLILQDFILSCKIPCPWLRISA</sequence>
<feature type="non-terminal residue" evidence="2">
    <location>
        <position position="66"/>
    </location>
</feature>
<proteinExistence type="predicted"/>
<evidence type="ECO:0000256" key="1">
    <source>
        <dbReference type="SAM" id="Phobius"/>
    </source>
</evidence>
<feature type="non-terminal residue" evidence="2">
    <location>
        <position position="1"/>
    </location>
</feature>
<evidence type="ECO:0000313" key="2">
    <source>
        <dbReference type="EMBL" id="CAG7821334.1"/>
    </source>
</evidence>
<dbReference type="Proteomes" id="UP000708208">
    <property type="component" value="Unassembled WGS sequence"/>
</dbReference>
<keyword evidence="3" id="KW-1185">Reference proteome</keyword>
<evidence type="ECO:0000313" key="3">
    <source>
        <dbReference type="Proteomes" id="UP000708208"/>
    </source>
</evidence>
<name>A0A8J2KXU3_9HEXA</name>
<dbReference type="EMBL" id="CAJVCH010506782">
    <property type="protein sequence ID" value="CAG7821334.1"/>
    <property type="molecule type" value="Genomic_DNA"/>
</dbReference>
<comment type="caution">
    <text evidence="2">The sequence shown here is derived from an EMBL/GenBank/DDBJ whole genome shotgun (WGS) entry which is preliminary data.</text>
</comment>